<name>A0A4Y7TXV5_COPMI</name>
<sequence length="200" mass="22603">MPLIHSLFLPTMAAPADLTILDHTGVYTMNMTLSDSIDKMLSLQGVGWLKRRAISIGTISVYLKHYKDDGGIEHIDIDQTITGGIPTSSEIRILDWAPREKEDATFGHIIGKSRRVKVAELDVEFLKNGWTEDTVEYGVVQSYVDSNTPKSGTTWIANQTWGFQIVNGERRYVRHVKFTGPGAEDIELRLVYDYYGPYEF</sequence>
<dbReference type="Proteomes" id="UP000298030">
    <property type="component" value="Unassembled WGS sequence"/>
</dbReference>
<dbReference type="PANTHER" id="PTHR38115:SF1">
    <property type="entry name" value="LIPOCALIN-LIKE DOMAIN-CONTAINING PROTEIN"/>
    <property type="match status" value="1"/>
</dbReference>
<comment type="caution">
    <text evidence="1">The sequence shown here is derived from an EMBL/GenBank/DDBJ whole genome shotgun (WGS) entry which is preliminary data.</text>
</comment>
<proteinExistence type="predicted"/>
<keyword evidence="2" id="KW-1185">Reference proteome</keyword>
<evidence type="ECO:0000313" key="2">
    <source>
        <dbReference type="Proteomes" id="UP000298030"/>
    </source>
</evidence>
<dbReference type="PANTHER" id="PTHR38115">
    <property type="entry name" value="LIPOCALIN-LIKE DOMAIN-CONTAINING PROTEIN"/>
    <property type="match status" value="1"/>
</dbReference>
<dbReference type="InterPro" id="IPR053037">
    <property type="entry name" value="Pericyclase_pydY-like"/>
</dbReference>
<organism evidence="1 2">
    <name type="scientific">Coprinellus micaceus</name>
    <name type="common">Glistening ink-cap mushroom</name>
    <name type="synonym">Coprinus micaceus</name>
    <dbReference type="NCBI Taxonomy" id="71717"/>
    <lineage>
        <taxon>Eukaryota</taxon>
        <taxon>Fungi</taxon>
        <taxon>Dikarya</taxon>
        <taxon>Basidiomycota</taxon>
        <taxon>Agaricomycotina</taxon>
        <taxon>Agaricomycetes</taxon>
        <taxon>Agaricomycetidae</taxon>
        <taxon>Agaricales</taxon>
        <taxon>Agaricineae</taxon>
        <taxon>Psathyrellaceae</taxon>
        <taxon>Coprinellus</taxon>
    </lineage>
</organism>
<dbReference type="EMBL" id="QPFP01000002">
    <property type="protein sequence ID" value="TEB39003.1"/>
    <property type="molecule type" value="Genomic_DNA"/>
</dbReference>
<dbReference type="OrthoDB" id="425354at2759"/>
<protein>
    <recommendedName>
        <fullName evidence="3">LCCL domain-containing protein</fullName>
    </recommendedName>
</protein>
<reference evidence="1 2" key="1">
    <citation type="journal article" date="2019" name="Nat. Ecol. Evol.">
        <title>Megaphylogeny resolves global patterns of mushroom evolution.</title>
        <authorList>
            <person name="Varga T."/>
            <person name="Krizsan K."/>
            <person name="Foldi C."/>
            <person name="Dima B."/>
            <person name="Sanchez-Garcia M."/>
            <person name="Sanchez-Ramirez S."/>
            <person name="Szollosi G.J."/>
            <person name="Szarkandi J.G."/>
            <person name="Papp V."/>
            <person name="Albert L."/>
            <person name="Andreopoulos W."/>
            <person name="Angelini C."/>
            <person name="Antonin V."/>
            <person name="Barry K.W."/>
            <person name="Bougher N.L."/>
            <person name="Buchanan P."/>
            <person name="Buyck B."/>
            <person name="Bense V."/>
            <person name="Catcheside P."/>
            <person name="Chovatia M."/>
            <person name="Cooper J."/>
            <person name="Damon W."/>
            <person name="Desjardin D."/>
            <person name="Finy P."/>
            <person name="Geml J."/>
            <person name="Haridas S."/>
            <person name="Hughes K."/>
            <person name="Justo A."/>
            <person name="Karasinski D."/>
            <person name="Kautmanova I."/>
            <person name="Kiss B."/>
            <person name="Kocsube S."/>
            <person name="Kotiranta H."/>
            <person name="LaButti K.M."/>
            <person name="Lechner B.E."/>
            <person name="Liimatainen K."/>
            <person name="Lipzen A."/>
            <person name="Lukacs Z."/>
            <person name="Mihaltcheva S."/>
            <person name="Morgado L.N."/>
            <person name="Niskanen T."/>
            <person name="Noordeloos M.E."/>
            <person name="Ohm R.A."/>
            <person name="Ortiz-Santana B."/>
            <person name="Ovrebo C."/>
            <person name="Racz N."/>
            <person name="Riley R."/>
            <person name="Savchenko A."/>
            <person name="Shiryaev A."/>
            <person name="Soop K."/>
            <person name="Spirin V."/>
            <person name="Szebenyi C."/>
            <person name="Tomsovsky M."/>
            <person name="Tulloss R.E."/>
            <person name="Uehling J."/>
            <person name="Grigoriev I.V."/>
            <person name="Vagvolgyi C."/>
            <person name="Papp T."/>
            <person name="Martin F.M."/>
            <person name="Miettinen O."/>
            <person name="Hibbett D.S."/>
            <person name="Nagy L.G."/>
        </authorList>
    </citation>
    <scope>NUCLEOTIDE SEQUENCE [LARGE SCALE GENOMIC DNA]</scope>
    <source>
        <strain evidence="1 2">FP101781</strain>
    </source>
</reference>
<evidence type="ECO:0008006" key="3">
    <source>
        <dbReference type="Google" id="ProtNLM"/>
    </source>
</evidence>
<gene>
    <name evidence="1" type="ORF">FA13DRAFT_425064</name>
</gene>
<dbReference type="AlphaFoldDB" id="A0A4Y7TXV5"/>
<evidence type="ECO:0000313" key="1">
    <source>
        <dbReference type="EMBL" id="TEB39003.1"/>
    </source>
</evidence>
<accession>A0A4Y7TXV5</accession>